<sequence>MATSLLKLTMTATAPTTKANPTTLRYFNTAPTGGYTGSATYTIDDVNWLNDAGVTVSEHGLVPAATDNGSYLLFINGELQEGNVVTGVTIDDVTITFGESTDIDEGKILALVVSNFGPTTTAPDITG</sequence>
<dbReference type="EMBL" id="FWXW01000007">
    <property type="protein sequence ID" value="SMC78852.1"/>
    <property type="molecule type" value="Genomic_DNA"/>
</dbReference>
<reference evidence="1 2" key="1">
    <citation type="submission" date="2017-04" db="EMBL/GenBank/DDBJ databases">
        <authorList>
            <person name="Afonso C.L."/>
            <person name="Miller P.J."/>
            <person name="Scott M.A."/>
            <person name="Spackman E."/>
            <person name="Goraichik I."/>
            <person name="Dimitrov K.M."/>
            <person name="Suarez D.L."/>
            <person name="Swayne D.E."/>
        </authorList>
    </citation>
    <scope>NUCLEOTIDE SEQUENCE [LARGE SCALE GENOMIC DNA]</scope>
    <source>
        <strain evidence="1 2">DSM 12816</strain>
    </source>
</reference>
<gene>
    <name evidence="1" type="ORF">SAMN02745168_2501</name>
</gene>
<evidence type="ECO:0000313" key="2">
    <source>
        <dbReference type="Proteomes" id="UP000192790"/>
    </source>
</evidence>
<dbReference type="AlphaFoldDB" id="A0A1W2C1R8"/>
<proteinExistence type="predicted"/>
<dbReference type="OrthoDB" id="2623159at2"/>
<keyword evidence="2" id="KW-1185">Reference proteome</keyword>
<dbReference type="RefSeq" id="WP_084235177.1">
    <property type="nucleotide sequence ID" value="NZ_FWXW01000007.1"/>
</dbReference>
<accession>A0A1W2C1R8</accession>
<name>A0A1W2C1R8_9FIRM</name>
<organism evidence="1 2">
    <name type="scientific">Papillibacter cinnamivorans DSM 12816</name>
    <dbReference type="NCBI Taxonomy" id="1122930"/>
    <lineage>
        <taxon>Bacteria</taxon>
        <taxon>Bacillati</taxon>
        <taxon>Bacillota</taxon>
        <taxon>Clostridia</taxon>
        <taxon>Eubacteriales</taxon>
        <taxon>Oscillospiraceae</taxon>
        <taxon>Papillibacter</taxon>
    </lineage>
</organism>
<protein>
    <submittedName>
        <fullName evidence="1">Uncharacterized protein</fullName>
    </submittedName>
</protein>
<evidence type="ECO:0000313" key="1">
    <source>
        <dbReference type="EMBL" id="SMC78852.1"/>
    </source>
</evidence>
<dbReference type="STRING" id="1122930.SAMN02745168_2501"/>
<dbReference type="Proteomes" id="UP000192790">
    <property type="component" value="Unassembled WGS sequence"/>
</dbReference>